<dbReference type="SUPFAM" id="SSF89392">
    <property type="entry name" value="Prokaryotic lipoproteins and lipoprotein localization factors"/>
    <property type="match status" value="1"/>
</dbReference>
<comment type="caution">
    <text evidence="2">The sequence shown here is derived from an EMBL/GenBank/DDBJ whole genome shotgun (WGS) entry which is preliminary data.</text>
</comment>
<proteinExistence type="predicted"/>
<reference evidence="2 3" key="1">
    <citation type="submission" date="2019-04" db="EMBL/GenBank/DDBJ databases">
        <title>Streptomyces oryziradicis sp. nov., a novel actinomycete isolated from rhizosphere soil of rice (Oryza sativa L.).</title>
        <authorList>
            <person name="Li C."/>
        </authorList>
    </citation>
    <scope>NUCLEOTIDE SEQUENCE [LARGE SCALE GENOMIC DNA]</scope>
    <source>
        <strain evidence="2 3">NEAU-C40</strain>
    </source>
</reference>
<dbReference type="RefSeq" id="WP_136726815.1">
    <property type="nucleotide sequence ID" value="NZ_SUMC01000031.1"/>
</dbReference>
<dbReference type="AlphaFoldDB" id="A0A4U0SG36"/>
<dbReference type="InterPro" id="IPR029046">
    <property type="entry name" value="LolA/LolB/LppX"/>
</dbReference>
<feature type="chain" id="PRO_5020309971" description="LppX_LprAFG lipoprotein" evidence="1">
    <location>
        <begin position="31"/>
        <end position="273"/>
    </location>
</feature>
<protein>
    <recommendedName>
        <fullName evidence="4">LppX_LprAFG lipoprotein</fullName>
    </recommendedName>
</protein>
<name>A0A4U0SG36_9ACTN</name>
<dbReference type="PROSITE" id="PS51257">
    <property type="entry name" value="PROKAR_LIPOPROTEIN"/>
    <property type="match status" value="1"/>
</dbReference>
<accession>A0A4U0SG36</accession>
<dbReference type="OrthoDB" id="4350193at2"/>
<evidence type="ECO:0000313" key="3">
    <source>
        <dbReference type="Proteomes" id="UP000305778"/>
    </source>
</evidence>
<organism evidence="2 3">
    <name type="scientific">Actinacidiphila oryziradicis</name>
    <dbReference type="NCBI Taxonomy" id="2571141"/>
    <lineage>
        <taxon>Bacteria</taxon>
        <taxon>Bacillati</taxon>
        <taxon>Actinomycetota</taxon>
        <taxon>Actinomycetes</taxon>
        <taxon>Kitasatosporales</taxon>
        <taxon>Streptomycetaceae</taxon>
        <taxon>Actinacidiphila</taxon>
    </lineage>
</organism>
<feature type="signal peptide" evidence="1">
    <location>
        <begin position="1"/>
        <end position="30"/>
    </location>
</feature>
<dbReference type="Gene3D" id="2.50.20.20">
    <property type="match status" value="1"/>
</dbReference>
<dbReference type="Proteomes" id="UP000305778">
    <property type="component" value="Unassembled WGS sequence"/>
</dbReference>
<evidence type="ECO:0000256" key="1">
    <source>
        <dbReference type="SAM" id="SignalP"/>
    </source>
</evidence>
<evidence type="ECO:0008006" key="4">
    <source>
        <dbReference type="Google" id="ProtNLM"/>
    </source>
</evidence>
<evidence type="ECO:0000313" key="2">
    <source>
        <dbReference type="EMBL" id="TKA08436.1"/>
    </source>
</evidence>
<keyword evidence="1" id="KW-0732">Signal</keyword>
<keyword evidence="3" id="KW-1185">Reference proteome</keyword>
<gene>
    <name evidence="2" type="ORF">FCI23_28555</name>
</gene>
<sequence length="273" mass="28789">MGQRGRATAALVGLGLAAAAMSGCSGSGHAAEVDPVPVDPATAVRHAADALEGAGTSKVRTWMEMASGGTRVAISGDGVFDYVKRRGELKLALPRDAVGVAEHKPITELLISGTLYMKNRGEGVPADKWVRMDTAELADGNLVYGGATDPLTTAEMLRTARGVTLVGEETLGGVRVRHYRGTADIARAAESAAPGVRGALRAAAKGFAVTAVPFEVYLDEEGRLRKVRQRFTFSDRAVVTSVTGLYRFGLPVRIRVPDEDDVYTGKIVSPRNP</sequence>
<dbReference type="EMBL" id="SUMC01000031">
    <property type="protein sequence ID" value="TKA08436.1"/>
    <property type="molecule type" value="Genomic_DNA"/>
</dbReference>